<dbReference type="Pfam" id="PF14858">
    <property type="entry name" value="CFAP54_N"/>
    <property type="match status" value="1"/>
</dbReference>
<evidence type="ECO:0008006" key="3">
    <source>
        <dbReference type="Google" id="ProtNLM"/>
    </source>
</evidence>
<dbReference type="AlphaFoldDB" id="A0A7M4FQU9"/>
<proteinExistence type="predicted"/>
<reference evidence="1" key="2">
    <citation type="submission" date="2025-09" db="UniProtKB">
        <authorList>
            <consortium name="Ensembl"/>
        </authorList>
    </citation>
    <scope>IDENTIFICATION</scope>
</reference>
<dbReference type="InterPro" id="IPR027912">
    <property type="entry name" value="CFAP54"/>
</dbReference>
<evidence type="ECO:0000313" key="1">
    <source>
        <dbReference type="Ensembl" id="ENSCPRP00005027605.1"/>
    </source>
</evidence>
<organism evidence="1 2">
    <name type="scientific">Crocodylus porosus</name>
    <name type="common">Saltwater crocodile</name>
    <name type="synonym">Estuarine crocodile</name>
    <dbReference type="NCBI Taxonomy" id="8502"/>
    <lineage>
        <taxon>Eukaryota</taxon>
        <taxon>Metazoa</taxon>
        <taxon>Chordata</taxon>
        <taxon>Craniata</taxon>
        <taxon>Vertebrata</taxon>
        <taxon>Euteleostomi</taxon>
        <taxon>Archelosauria</taxon>
        <taxon>Archosauria</taxon>
        <taxon>Crocodylia</taxon>
        <taxon>Longirostres</taxon>
        <taxon>Crocodylidae</taxon>
        <taxon>Crocodylus</taxon>
    </lineage>
</organism>
<dbReference type="Proteomes" id="UP000594220">
    <property type="component" value="Unplaced"/>
</dbReference>
<evidence type="ECO:0000313" key="2">
    <source>
        <dbReference type="Proteomes" id="UP000594220"/>
    </source>
</evidence>
<name>A0A7M4FQU9_CROPO</name>
<protein>
    <recommendedName>
        <fullName evidence="3">Cilia and flagella associated protein 54</fullName>
    </recommendedName>
</protein>
<keyword evidence="2" id="KW-1185">Reference proteome</keyword>
<sequence>MSCLQLCPVPCLCSACPSSTPSLTMGALIYPPMFPPPTPSATTDLPARYCCPSCWATYWQSDWYWPIWLLKNWLLVLAPKISISVANMLFDIWIKYKPQLPDWYYNEKLLKIGDLLIQIKEYKLALLQCYGRYLQQFSSINIDEVIADVNQFKSIFFPSGFRDKNAALTFHALQERNICIYQMVCGSDRNLQNQESLQTCFSLLSSLRLIMQVALPQESLCWLIYNGTIYIYTICRHLMSIGQSVKVLEYLLWASVCMESSVPLLSVHYLTWRTTLYTAVCQCYYDCRASIHGEVFARRGLSKIDELKQLESASSSPQTSETKNVFREATIKMAVMVFKRSVYESRRKPKGYFRPKLRVNLKEAQHLPWPRTVTERLLTEMFDGTSAQFLAIIEALSDSNRRLLHTAPSLPEEPEIRDVISDHYNMSAYKISK</sequence>
<dbReference type="GO" id="GO:0060271">
    <property type="term" value="P:cilium assembly"/>
    <property type="evidence" value="ECO:0007669"/>
    <property type="project" value="TreeGrafter"/>
</dbReference>
<accession>A0A7M4FQU9</accession>
<dbReference type="PANTHER" id="PTHR33487:SF1">
    <property type="entry name" value="CILIA- AND FLAGELLA-ASSOCIATED PROTEIN 54"/>
    <property type="match status" value="1"/>
</dbReference>
<dbReference type="OMA" id="FFAGMDI"/>
<dbReference type="Ensembl" id="ENSCPRT00005032253.1">
    <property type="protein sequence ID" value="ENSCPRP00005027605.1"/>
    <property type="gene ID" value="ENSCPRG00005019119.1"/>
</dbReference>
<dbReference type="GeneTree" id="ENSGT00940000162970"/>
<reference evidence="1" key="1">
    <citation type="submission" date="2025-08" db="UniProtKB">
        <authorList>
            <consortium name="Ensembl"/>
        </authorList>
    </citation>
    <scope>IDENTIFICATION</scope>
</reference>
<dbReference type="PANTHER" id="PTHR33487">
    <property type="entry name" value="CILIA- AND FLAGELLA-ASSOCIATED PROTEIN 54"/>
    <property type="match status" value="1"/>
</dbReference>